<evidence type="ECO:0000313" key="8">
    <source>
        <dbReference type="EMBL" id="RXW17964.1"/>
    </source>
</evidence>
<keyword evidence="2 4" id="KW-0378">Hydrolase</keyword>
<dbReference type="InterPro" id="IPR050386">
    <property type="entry name" value="Glycosyl_hydrolase_5"/>
</dbReference>
<evidence type="ECO:0000256" key="2">
    <source>
        <dbReference type="ARBA" id="ARBA00022801"/>
    </source>
</evidence>
<dbReference type="EMBL" id="SDEE01000299">
    <property type="protein sequence ID" value="RXW17964.1"/>
    <property type="molecule type" value="Genomic_DNA"/>
</dbReference>
<name>A0A4Q2DGU0_9AGAR</name>
<feature type="domain" description="Glycoside hydrolase family 5" evidence="7">
    <location>
        <begin position="150"/>
        <end position="424"/>
    </location>
</feature>
<evidence type="ECO:0000256" key="3">
    <source>
        <dbReference type="ARBA" id="ARBA00023295"/>
    </source>
</evidence>
<dbReference type="SUPFAM" id="SSF51445">
    <property type="entry name" value="(Trans)glycosidases"/>
    <property type="match status" value="1"/>
</dbReference>
<keyword evidence="9" id="KW-1185">Reference proteome</keyword>
<dbReference type="GO" id="GO:0009251">
    <property type="term" value="P:glucan catabolic process"/>
    <property type="evidence" value="ECO:0007669"/>
    <property type="project" value="TreeGrafter"/>
</dbReference>
<keyword evidence="3 4" id="KW-0326">Glycosidase</keyword>
<dbReference type="AlphaFoldDB" id="A0A4Q2DGU0"/>
<dbReference type="GO" id="GO:0009986">
    <property type="term" value="C:cell surface"/>
    <property type="evidence" value="ECO:0007669"/>
    <property type="project" value="TreeGrafter"/>
</dbReference>
<evidence type="ECO:0000256" key="4">
    <source>
        <dbReference type="RuleBase" id="RU361153"/>
    </source>
</evidence>
<evidence type="ECO:0000256" key="1">
    <source>
        <dbReference type="ARBA" id="ARBA00005641"/>
    </source>
</evidence>
<dbReference type="InterPro" id="IPR017853">
    <property type="entry name" value="GH"/>
</dbReference>
<feature type="region of interest" description="Disordered" evidence="5">
    <location>
        <begin position="509"/>
        <end position="531"/>
    </location>
</feature>
<comment type="caution">
    <text evidence="8">The sequence shown here is derived from an EMBL/GenBank/DDBJ whole genome shotgun (WGS) entry which is preliminary data.</text>
</comment>
<dbReference type="Proteomes" id="UP000290288">
    <property type="component" value="Unassembled WGS sequence"/>
</dbReference>
<dbReference type="GO" id="GO:0005576">
    <property type="term" value="C:extracellular region"/>
    <property type="evidence" value="ECO:0007669"/>
    <property type="project" value="TreeGrafter"/>
</dbReference>
<dbReference type="PANTHER" id="PTHR31297:SF43">
    <property type="entry name" value="GLUCAN 1,3-BETA-GLUCOSIDASE 3"/>
    <property type="match status" value="1"/>
</dbReference>
<evidence type="ECO:0000259" key="7">
    <source>
        <dbReference type="Pfam" id="PF00150"/>
    </source>
</evidence>
<dbReference type="InterPro" id="IPR001547">
    <property type="entry name" value="Glyco_hydro_5"/>
</dbReference>
<feature type="chain" id="PRO_5021016096" description="Glycoside hydrolase family 5 domain-containing protein" evidence="6">
    <location>
        <begin position="23"/>
        <end position="594"/>
    </location>
</feature>
<comment type="similarity">
    <text evidence="1 4">Belongs to the glycosyl hydrolase 5 (cellulase A) family.</text>
</comment>
<dbReference type="OrthoDB" id="1887033at2759"/>
<dbReference type="Pfam" id="PF00150">
    <property type="entry name" value="Cellulase"/>
    <property type="match status" value="1"/>
</dbReference>
<evidence type="ECO:0000256" key="5">
    <source>
        <dbReference type="SAM" id="MobiDB-lite"/>
    </source>
</evidence>
<gene>
    <name evidence="8" type="ORF">EST38_g7873</name>
</gene>
<proteinExistence type="inferred from homology"/>
<feature type="signal peptide" evidence="6">
    <location>
        <begin position="1"/>
        <end position="22"/>
    </location>
</feature>
<dbReference type="STRING" id="2316362.A0A4Q2DGU0"/>
<evidence type="ECO:0000256" key="6">
    <source>
        <dbReference type="SAM" id="SignalP"/>
    </source>
</evidence>
<accession>A0A4Q2DGU0</accession>
<sequence length="594" mass="65954">MVKITLKFFSALLALDVKPATYKPSPEALKAPKNSSTQAAANPGFGHLLMGPQNITFLPKVSDISDPVCNVEPYDAPPVGFQEFPPYDEAIATIFRYRQQQAVNLGSWFVHESWMTPSVFDCAAGDGIAEIDIAHGWRSIESARAVLERHWDTFITASDFEWLSSIGINTVRLPIGYWNLGPEFCRDTPFADVAEVYRSSWSRVVRAINMAGMYGLGVLVDLHGAVGSQNGQDHSGVSDGQMNLFSDAGNVDKTINVLTYLTKELVHVNNIVGIEILNEPKYVGELEGFYGRAIDAMRAVDPDAAKFPLYVHDGFDLDRFSKYLSGRHDFTVQDHHSYFVYTDSDRQESAVQHAKDIGDTVSSFLQKASDQVHRNMIVGEFSCALTPESMAQNPDDGDKARKDFCGGQVDTYTTRTGGWHFWSYMKEGCDQDPGWCFRSAVGTVLPSQFFPYKKPSSAYRKHSNKVGTNESYADGVNHPFTLNAEDLPVLRRRTLATSPRDLSQRFQLISQKRLDDTQNPGSDPADTNGYNDGKLTAQVFASHNMSKLGFINQYISDSIGHLGPDVVPRGSEGKYYDGFWRGLWEGQDSLAMSA</sequence>
<organism evidence="8 9">
    <name type="scientific">Candolleomyces aberdarensis</name>
    <dbReference type="NCBI Taxonomy" id="2316362"/>
    <lineage>
        <taxon>Eukaryota</taxon>
        <taxon>Fungi</taxon>
        <taxon>Dikarya</taxon>
        <taxon>Basidiomycota</taxon>
        <taxon>Agaricomycotina</taxon>
        <taxon>Agaricomycetes</taxon>
        <taxon>Agaricomycetidae</taxon>
        <taxon>Agaricales</taxon>
        <taxon>Agaricineae</taxon>
        <taxon>Psathyrellaceae</taxon>
        <taxon>Candolleomyces</taxon>
    </lineage>
</organism>
<dbReference type="GO" id="GO:0046557">
    <property type="term" value="F:glucan endo-1,6-beta-glucosidase activity"/>
    <property type="evidence" value="ECO:0007669"/>
    <property type="project" value="TreeGrafter"/>
</dbReference>
<dbReference type="PANTHER" id="PTHR31297">
    <property type="entry name" value="GLUCAN ENDO-1,6-BETA-GLUCOSIDASE B"/>
    <property type="match status" value="1"/>
</dbReference>
<reference evidence="8 9" key="1">
    <citation type="submission" date="2019-01" db="EMBL/GenBank/DDBJ databases">
        <title>Draft genome sequence of Psathyrella aberdarensis IHI B618.</title>
        <authorList>
            <person name="Buettner E."/>
            <person name="Kellner H."/>
        </authorList>
    </citation>
    <scope>NUCLEOTIDE SEQUENCE [LARGE SCALE GENOMIC DNA]</scope>
    <source>
        <strain evidence="8 9">IHI B618</strain>
    </source>
</reference>
<dbReference type="Gene3D" id="3.20.20.80">
    <property type="entry name" value="Glycosidases"/>
    <property type="match status" value="1"/>
</dbReference>
<protein>
    <recommendedName>
        <fullName evidence="7">Glycoside hydrolase family 5 domain-containing protein</fullName>
    </recommendedName>
</protein>
<keyword evidence="6" id="KW-0732">Signal</keyword>
<evidence type="ECO:0000313" key="9">
    <source>
        <dbReference type="Proteomes" id="UP000290288"/>
    </source>
</evidence>